<reference evidence="8" key="1">
    <citation type="submission" date="2020-10" db="EMBL/GenBank/DDBJ databases">
        <authorList>
            <person name="Gilroy R."/>
        </authorList>
    </citation>
    <scope>NUCLEOTIDE SEQUENCE</scope>
    <source>
        <strain evidence="8">ChiSxjej2B14-8506</strain>
    </source>
</reference>
<dbReference type="GO" id="GO:0042840">
    <property type="term" value="P:D-glucuronate catabolic process"/>
    <property type="evidence" value="ECO:0007669"/>
    <property type="project" value="TreeGrafter"/>
</dbReference>
<dbReference type="GO" id="GO:0008880">
    <property type="term" value="F:glucuronate isomerase activity"/>
    <property type="evidence" value="ECO:0007669"/>
    <property type="project" value="UniProtKB-UniRule"/>
</dbReference>
<dbReference type="Gene3D" id="1.10.2020.10">
    <property type="entry name" value="uronate isomerase, domain 2, chain A"/>
    <property type="match status" value="1"/>
</dbReference>
<evidence type="ECO:0000313" key="8">
    <source>
        <dbReference type="EMBL" id="HIU46325.1"/>
    </source>
</evidence>
<comment type="pathway">
    <text evidence="2 7">Carbohydrate metabolism; pentose and glucuronate interconversion.</text>
</comment>
<evidence type="ECO:0000256" key="7">
    <source>
        <dbReference type="HAMAP-Rule" id="MF_00675"/>
    </source>
</evidence>
<dbReference type="AlphaFoldDB" id="A0A9D1S457"/>
<accession>A0A9D1S457</accession>
<sequence>MKKFMNEDFLLTSESARRLFHEYAESTPILDYHCHINPEQIANDYRFKTITEAWLGGDHYKWRLMRNAGVDEHYITGDASDWEKFQAYARVLPRAVGNPLYHWTHLELRRYFGCNLIINEQNAREIYDWCNRKLAEPGMSVRGIIKQSGVTLICTTDDPTDDLHWHKVIADDPTCEVKVLPAWRPDKAVNINKPGFVEYIAKLGQVSGVAVDSFAGLLDALRSRLDFFGSMGCVASDHGLDYVPYAPATDEEVDAIYKKALAGGEICACEADKFQTAMLMFFGREYAARGWAMQIHYSALRNPNARMFRQLGPDTGFDSMAQTQCLGSLAKLMNALDEDGKLPRMVLYSLNSNDNEILDVIAGAFQDASCAGKIQHGSAWWFNDTKTGMEAQLTSLANVGVLGNFIGMLTDSRSFLSYTRHEYFRRILCNLIGGWIENGEYPADFETAGQLVRDISYYNAVRFFGFKI</sequence>
<dbReference type="Proteomes" id="UP000824123">
    <property type="component" value="Unassembled WGS sequence"/>
</dbReference>
<name>A0A9D1S457_9FIRM</name>
<proteinExistence type="inferred from homology"/>
<comment type="similarity">
    <text evidence="3 7">Belongs to the metallo-dependent hydrolases superfamily. Uronate isomerase family.</text>
</comment>
<dbReference type="GO" id="GO:0019698">
    <property type="term" value="P:D-galacturonate catabolic process"/>
    <property type="evidence" value="ECO:0007669"/>
    <property type="project" value="TreeGrafter"/>
</dbReference>
<gene>
    <name evidence="7 8" type="primary">uxaC</name>
    <name evidence="8" type="ORF">IAC59_03585</name>
</gene>
<dbReference type="InterPro" id="IPR032466">
    <property type="entry name" value="Metal_Hydrolase"/>
</dbReference>
<dbReference type="EMBL" id="DVNK01000025">
    <property type="protein sequence ID" value="HIU46325.1"/>
    <property type="molecule type" value="Genomic_DNA"/>
</dbReference>
<comment type="caution">
    <text evidence="8">The sequence shown here is derived from an EMBL/GenBank/DDBJ whole genome shotgun (WGS) entry which is preliminary data.</text>
</comment>
<dbReference type="Pfam" id="PF02614">
    <property type="entry name" value="UxaC"/>
    <property type="match status" value="1"/>
</dbReference>
<dbReference type="NCBIfam" id="NF002794">
    <property type="entry name" value="PRK02925.1"/>
    <property type="match status" value="1"/>
</dbReference>
<dbReference type="PANTHER" id="PTHR30068:SF4">
    <property type="entry name" value="URONATE ISOMERASE"/>
    <property type="match status" value="1"/>
</dbReference>
<evidence type="ECO:0000256" key="2">
    <source>
        <dbReference type="ARBA" id="ARBA00004892"/>
    </source>
</evidence>
<dbReference type="PANTHER" id="PTHR30068">
    <property type="entry name" value="URONATE ISOMERASE"/>
    <property type="match status" value="1"/>
</dbReference>
<dbReference type="EC" id="5.3.1.12" evidence="4 7"/>
<reference evidence="8" key="2">
    <citation type="journal article" date="2021" name="PeerJ">
        <title>Extensive microbial diversity within the chicken gut microbiome revealed by metagenomics and culture.</title>
        <authorList>
            <person name="Gilroy R."/>
            <person name="Ravi A."/>
            <person name="Getino M."/>
            <person name="Pursley I."/>
            <person name="Horton D.L."/>
            <person name="Alikhan N.F."/>
            <person name="Baker D."/>
            <person name="Gharbi K."/>
            <person name="Hall N."/>
            <person name="Watson M."/>
            <person name="Adriaenssens E.M."/>
            <person name="Foster-Nyarko E."/>
            <person name="Jarju S."/>
            <person name="Secka A."/>
            <person name="Antonio M."/>
            <person name="Oren A."/>
            <person name="Chaudhuri R.R."/>
            <person name="La Ragione R."/>
            <person name="Hildebrand F."/>
            <person name="Pallen M.J."/>
        </authorList>
    </citation>
    <scope>NUCLEOTIDE SEQUENCE</scope>
    <source>
        <strain evidence="8">ChiSxjej2B14-8506</strain>
    </source>
</reference>
<dbReference type="HAMAP" id="MF_00675">
    <property type="entry name" value="UxaC"/>
    <property type="match status" value="1"/>
</dbReference>
<dbReference type="Gene3D" id="3.20.20.140">
    <property type="entry name" value="Metal-dependent hydrolases"/>
    <property type="match status" value="1"/>
</dbReference>
<dbReference type="SUPFAM" id="SSF51556">
    <property type="entry name" value="Metallo-dependent hydrolases"/>
    <property type="match status" value="1"/>
</dbReference>
<comment type="catalytic activity">
    <reaction evidence="7">
        <text>aldehydo-D-galacturonate = keto-D-tagaturonate</text>
        <dbReference type="Rhea" id="RHEA:27702"/>
        <dbReference type="ChEBI" id="CHEBI:12952"/>
        <dbReference type="ChEBI" id="CHEBI:17886"/>
    </reaction>
</comment>
<protein>
    <recommendedName>
        <fullName evidence="5 7">Uronate isomerase</fullName>
        <ecNumber evidence="4 7">5.3.1.12</ecNumber>
    </recommendedName>
    <alternativeName>
        <fullName evidence="7">Glucuronate isomerase</fullName>
    </alternativeName>
    <alternativeName>
        <fullName evidence="7">Uronic isomerase</fullName>
    </alternativeName>
</protein>
<comment type="catalytic activity">
    <reaction evidence="1 7">
        <text>D-glucuronate = D-fructuronate</text>
        <dbReference type="Rhea" id="RHEA:13049"/>
        <dbReference type="ChEBI" id="CHEBI:58720"/>
        <dbReference type="ChEBI" id="CHEBI:59863"/>
        <dbReference type="EC" id="5.3.1.12"/>
    </reaction>
</comment>
<evidence type="ECO:0000256" key="1">
    <source>
        <dbReference type="ARBA" id="ARBA00001165"/>
    </source>
</evidence>
<evidence type="ECO:0000256" key="6">
    <source>
        <dbReference type="ARBA" id="ARBA00023235"/>
    </source>
</evidence>
<evidence type="ECO:0000256" key="5">
    <source>
        <dbReference type="ARBA" id="ARBA00020555"/>
    </source>
</evidence>
<evidence type="ECO:0000313" key="9">
    <source>
        <dbReference type="Proteomes" id="UP000824123"/>
    </source>
</evidence>
<evidence type="ECO:0000256" key="3">
    <source>
        <dbReference type="ARBA" id="ARBA00008397"/>
    </source>
</evidence>
<dbReference type="InterPro" id="IPR003766">
    <property type="entry name" value="Uronate_isomerase"/>
</dbReference>
<keyword evidence="6 7" id="KW-0413">Isomerase</keyword>
<organism evidence="8 9">
    <name type="scientific">Candidatus Fimadaptatus faecigallinarum</name>
    <dbReference type="NCBI Taxonomy" id="2840814"/>
    <lineage>
        <taxon>Bacteria</taxon>
        <taxon>Bacillati</taxon>
        <taxon>Bacillota</taxon>
        <taxon>Clostridia</taxon>
        <taxon>Eubacteriales</taxon>
        <taxon>Candidatus Fimadaptatus</taxon>
    </lineage>
</organism>
<evidence type="ECO:0000256" key="4">
    <source>
        <dbReference type="ARBA" id="ARBA00012546"/>
    </source>
</evidence>